<evidence type="ECO:0000256" key="1">
    <source>
        <dbReference type="SAM" id="Coils"/>
    </source>
</evidence>
<dbReference type="RefSeq" id="WP_053477396.1">
    <property type="nucleotide sequence ID" value="NZ_CP041305.1"/>
</dbReference>
<keyword evidence="3" id="KW-1185">Reference proteome</keyword>
<evidence type="ECO:0000313" key="2">
    <source>
        <dbReference type="EMBL" id="KQL20902.1"/>
    </source>
</evidence>
<proteinExistence type="predicted"/>
<dbReference type="PATRIC" id="fig|1637975.4.peg.4265"/>
<reference evidence="2 3" key="1">
    <citation type="submission" date="2015-09" db="EMBL/GenBank/DDBJ databases">
        <title>Genome sequencing project for genomic taxonomy and phylogenomics of Bacillus-like bacteria.</title>
        <authorList>
            <person name="Liu B."/>
            <person name="Wang J."/>
            <person name="Zhu Y."/>
            <person name="Liu G."/>
            <person name="Chen Q."/>
            <person name="Chen Z."/>
            <person name="Lan J."/>
            <person name="Che J."/>
            <person name="Ge C."/>
            <person name="Shi H."/>
            <person name="Pan Z."/>
            <person name="Liu X."/>
        </authorList>
    </citation>
    <scope>NUCLEOTIDE SEQUENCE [LARGE SCALE GENOMIC DNA]</scope>
    <source>
        <strain evidence="2 3">FJAT-18043</strain>
    </source>
</reference>
<dbReference type="Pfam" id="PF10732">
    <property type="entry name" value="DUF2524"/>
    <property type="match status" value="1"/>
</dbReference>
<name>A0A0Q3QT41_9BACI</name>
<comment type="caution">
    <text evidence="2">The sequence shown here is derived from an EMBL/GenBank/DDBJ whole genome shotgun (WGS) entry which is preliminary data.</text>
</comment>
<dbReference type="Proteomes" id="UP000050996">
    <property type="component" value="Unassembled WGS sequence"/>
</dbReference>
<evidence type="ECO:0008006" key="4">
    <source>
        <dbReference type="Google" id="ProtNLM"/>
    </source>
</evidence>
<accession>A0A0Q3QT41</accession>
<protein>
    <recommendedName>
        <fullName evidence="4">DUF2524 domain-containing protein</fullName>
    </recommendedName>
</protein>
<evidence type="ECO:0000313" key="3">
    <source>
        <dbReference type="Proteomes" id="UP000050996"/>
    </source>
</evidence>
<gene>
    <name evidence="2" type="ORF">AN957_21405</name>
</gene>
<sequence length="88" mass="10347">MATRESMDKLIQQCEDAIRFAHDQYEEGRLQAHYNDEGYTNALQSLENAYNDLAKMALSANAQQREQLHRMRLQLQQLQNQMIILPHD</sequence>
<dbReference type="InterPro" id="IPR019668">
    <property type="entry name" value="Uncharacterised_YtzC"/>
</dbReference>
<dbReference type="EMBL" id="LJIX01000006">
    <property type="protein sequence ID" value="KQL20902.1"/>
    <property type="molecule type" value="Genomic_DNA"/>
</dbReference>
<keyword evidence="1" id="KW-0175">Coiled coil</keyword>
<dbReference type="AlphaFoldDB" id="A0A0Q3QT41"/>
<feature type="coiled-coil region" evidence="1">
    <location>
        <begin position="43"/>
        <end position="81"/>
    </location>
</feature>
<organism evidence="2 3">
    <name type="scientific">Cytobacillus solani</name>
    <dbReference type="NCBI Taxonomy" id="1637975"/>
    <lineage>
        <taxon>Bacteria</taxon>
        <taxon>Bacillati</taxon>
        <taxon>Bacillota</taxon>
        <taxon>Bacilli</taxon>
        <taxon>Bacillales</taxon>
        <taxon>Bacillaceae</taxon>
        <taxon>Cytobacillus</taxon>
    </lineage>
</organism>
<dbReference type="STRING" id="1637975.AN957_21405"/>